<dbReference type="InterPro" id="IPR036388">
    <property type="entry name" value="WH-like_DNA-bd_sf"/>
</dbReference>
<evidence type="ECO:0000313" key="6">
    <source>
        <dbReference type="EMBL" id="SCL48935.1"/>
    </source>
</evidence>
<proteinExistence type="predicted"/>
<keyword evidence="3" id="KW-0804">Transcription</keyword>
<evidence type="ECO:0000256" key="1">
    <source>
        <dbReference type="ARBA" id="ARBA00023015"/>
    </source>
</evidence>
<dbReference type="AlphaFoldDB" id="A0A1C6U4D2"/>
<dbReference type="Pfam" id="PF13545">
    <property type="entry name" value="HTH_Crp_2"/>
    <property type="match status" value="1"/>
</dbReference>
<dbReference type="GO" id="GO:0016301">
    <property type="term" value="F:kinase activity"/>
    <property type="evidence" value="ECO:0007669"/>
    <property type="project" value="UniProtKB-KW"/>
</dbReference>
<evidence type="ECO:0000256" key="3">
    <source>
        <dbReference type="ARBA" id="ARBA00023163"/>
    </source>
</evidence>
<dbReference type="SUPFAM" id="SSF46785">
    <property type="entry name" value="Winged helix' DNA-binding domain"/>
    <property type="match status" value="1"/>
</dbReference>
<name>A0A1C6U4D2_9ACTN</name>
<dbReference type="PROSITE" id="PS50042">
    <property type="entry name" value="CNMP_BINDING_3"/>
    <property type="match status" value="1"/>
</dbReference>
<gene>
    <name evidence="6" type="ORF">GA0070604_1807</name>
</gene>
<keyword evidence="6" id="KW-0418">Kinase</keyword>
<dbReference type="Proteomes" id="UP000199696">
    <property type="component" value="Unassembled WGS sequence"/>
</dbReference>
<organism evidence="6 7">
    <name type="scientific">Micromonospora eburnea</name>
    <dbReference type="NCBI Taxonomy" id="227316"/>
    <lineage>
        <taxon>Bacteria</taxon>
        <taxon>Bacillati</taxon>
        <taxon>Actinomycetota</taxon>
        <taxon>Actinomycetes</taxon>
        <taxon>Micromonosporales</taxon>
        <taxon>Micromonosporaceae</taxon>
        <taxon>Micromonospora</taxon>
    </lineage>
</organism>
<dbReference type="GO" id="GO:0003677">
    <property type="term" value="F:DNA binding"/>
    <property type="evidence" value="ECO:0007669"/>
    <property type="project" value="UniProtKB-KW"/>
</dbReference>
<dbReference type="Gene3D" id="1.10.10.10">
    <property type="entry name" value="Winged helix-like DNA-binding domain superfamily/Winged helix DNA-binding domain"/>
    <property type="match status" value="1"/>
</dbReference>
<keyword evidence="7" id="KW-1185">Reference proteome</keyword>
<dbReference type="InterPro" id="IPR036390">
    <property type="entry name" value="WH_DNA-bd_sf"/>
</dbReference>
<dbReference type="EMBL" id="FMHY01000002">
    <property type="protein sequence ID" value="SCL48935.1"/>
    <property type="molecule type" value="Genomic_DNA"/>
</dbReference>
<evidence type="ECO:0000259" key="4">
    <source>
        <dbReference type="PROSITE" id="PS50042"/>
    </source>
</evidence>
<dbReference type="GO" id="GO:0006355">
    <property type="term" value="P:regulation of DNA-templated transcription"/>
    <property type="evidence" value="ECO:0007669"/>
    <property type="project" value="InterPro"/>
</dbReference>
<dbReference type="SMART" id="SM00100">
    <property type="entry name" value="cNMP"/>
    <property type="match status" value="1"/>
</dbReference>
<keyword evidence="6" id="KW-0808">Transferase</keyword>
<keyword evidence="1" id="KW-0805">Transcription regulation</keyword>
<sequence length="222" mass="23736">MDGDGLAAVPLFALLDEPRRERIARRHPLRPVPAGQVVARFGEPARNLIVLERGTLTAGCHTVDGSLVRFGTVTGPSLIDKASVLDGGRHTATWTAARVCRIRLLPTEVLRELLHELPVVRDHVLRQIAAQVNRDRRARTRAAAPRPVARVADWLAEALTGPGPRIALPGGQQGLGEELGLSRVTVNRALRVLVQAGAVRTEPGAVVVLDPSRLAAAGAWAP</sequence>
<feature type="domain" description="HTH crp-type" evidence="5">
    <location>
        <begin position="145"/>
        <end position="212"/>
    </location>
</feature>
<keyword evidence="2" id="KW-0238">DNA-binding</keyword>
<dbReference type="SMART" id="SM00419">
    <property type="entry name" value="HTH_CRP"/>
    <property type="match status" value="1"/>
</dbReference>
<dbReference type="PROSITE" id="PS51063">
    <property type="entry name" value="HTH_CRP_2"/>
    <property type="match status" value="1"/>
</dbReference>
<dbReference type="CDD" id="cd00038">
    <property type="entry name" value="CAP_ED"/>
    <property type="match status" value="1"/>
</dbReference>
<reference evidence="7" key="1">
    <citation type="submission" date="2016-06" db="EMBL/GenBank/DDBJ databases">
        <authorList>
            <person name="Varghese N."/>
            <person name="Submissions Spin"/>
        </authorList>
    </citation>
    <scope>NUCLEOTIDE SEQUENCE [LARGE SCALE GENOMIC DNA]</scope>
    <source>
        <strain evidence="7">DSM 44814</strain>
    </source>
</reference>
<dbReference type="RefSeq" id="WP_167363416.1">
    <property type="nucleotide sequence ID" value="NZ_FMHY01000002.1"/>
</dbReference>
<protein>
    <submittedName>
        <fullName evidence="6">cAMP-binding domain of CRP or a regulatory subunit of cAMP-dependent protein kinases</fullName>
    </submittedName>
</protein>
<feature type="domain" description="Cyclic nucleotide-binding" evidence="4">
    <location>
        <begin position="11"/>
        <end position="131"/>
    </location>
</feature>
<dbReference type="Gene3D" id="2.60.120.10">
    <property type="entry name" value="Jelly Rolls"/>
    <property type="match status" value="1"/>
</dbReference>
<evidence type="ECO:0000313" key="7">
    <source>
        <dbReference type="Proteomes" id="UP000199696"/>
    </source>
</evidence>
<dbReference type="InterPro" id="IPR014710">
    <property type="entry name" value="RmlC-like_jellyroll"/>
</dbReference>
<dbReference type="InterPro" id="IPR018490">
    <property type="entry name" value="cNMP-bd_dom_sf"/>
</dbReference>
<accession>A0A1C6U4D2</accession>
<dbReference type="InterPro" id="IPR000595">
    <property type="entry name" value="cNMP-bd_dom"/>
</dbReference>
<dbReference type="SUPFAM" id="SSF51206">
    <property type="entry name" value="cAMP-binding domain-like"/>
    <property type="match status" value="1"/>
</dbReference>
<evidence type="ECO:0000259" key="5">
    <source>
        <dbReference type="PROSITE" id="PS51063"/>
    </source>
</evidence>
<dbReference type="Pfam" id="PF00027">
    <property type="entry name" value="cNMP_binding"/>
    <property type="match status" value="1"/>
</dbReference>
<dbReference type="InterPro" id="IPR012318">
    <property type="entry name" value="HTH_CRP"/>
</dbReference>
<evidence type="ECO:0000256" key="2">
    <source>
        <dbReference type="ARBA" id="ARBA00023125"/>
    </source>
</evidence>
<dbReference type="STRING" id="227316.GA0070604_1807"/>